<dbReference type="GO" id="GO:0004252">
    <property type="term" value="F:serine-type endopeptidase activity"/>
    <property type="evidence" value="ECO:0007669"/>
    <property type="project" value="UniProtKB-UniRule"/>
</dbReference>
<dbReference type="InterPro" id="IPR036852">
    <property type="entry name" value="Peptidase_S8/S53_dom_sf"/>
</dbReference>
<evidence type="ECO:0000256" key="4">
    <source>
        <dbReference type="ARBA" id="ARBA00022670"/>
    </source>
</evidence>
<dbReference type="RefSeq" id="WP_144991392.1">
    <property type="nucleotide sequence ID" value="NZ_VNJK01000001.1"/>
</dbReference>
<gene>
    <name evidence="11" type="ORF">FPZ44_15225</name>
</gene>
<keyword evidence="9" id="KW-1133">Transmembrane helix</keyword>
<dbReference type="PRINTS" id="PR00723">
    <property type="entry name" value="SUBTILISIN"/>
</dbReference>
<dbReference type="Pfam" id="PF00082">
    <property type="entry name" value="Peptidase_S8"/>
    <property type="match status" value="1"/>
</dbReference>
<evidence type="ECO:0000313" key="11">
    <source>
        <dbReference type="EMBL" id="TVX94283.1"/>
    </source>
</evidence>
<evidence type="ECO:0000256" key="5">
    <source>
        <dbReference type="ARBA" id="ARBA00022801"/>
    </source>
</evidence>
<keyword evidence="5 7" id="KW-0378">Hydrolase</keyword>
<dbReference type="PROSITE" id="PS00137">
    <property type="entry name" value="SUBTILASE_HIS"/>
    <property type="match status" value="1"/>
</dbReference>
<dbReference type="Gene3D" id="3.40.50.200">
    <property type="entry name" value="Peptidase S8/S53 domain"/>
    <property type="match status" value="1"/>
</dbReference>
<evidence type="ECO:0000256" key="2">
    <source>
        <dbReference type="ARBA" id="ARBA00011073"/>
    </source>
</evidence>
<dbReference type="InterPro" id="IPR034084">
    <property type="entry name" value="Thermitase-like_dom"/>
</dbReference>
<protein>
    <submittedName>
        <fullName evidence="11">S8 family serine peptidase</fullName>
    </submittedName>
</protein>
<dbReference type="Proteomes" id="UP000318102">
    <property type="component" value="Unassembled WGS sequence"/>
</dbReference>
<keyword evidence="4 7" id="KW-0645">Protease</keyword>
<dbReference type="EMBL" id="VNJK01000001">
    <property type="protein sequence ID" value="TVX94283.1"/>
    <property type="molecule type" value="Genomic_DNA"/>
</dbReference>
<dbReference type="SUPFAM" id="SSF52743">
    <property type="entry name" value="Subtilisin-like"/>
    <property type="match status" value="1"/>
</dbReference>
<accession>A0A559J342</accession>
<dbReference type="GO" id="GO:0006508">
    <property type="term" value="P:proteolysis"/>
    <property type="evidence" value="ECO:0007669"/>
    <property type="project" value="UniProtKB-KW"/>
</dbReference>
<feature type="active site" description="Charge relay system" evidence="7">
    <location>
        <position position="563"/>
    </location>
</feature>
<keyword evidence="3" id="KW-0964">Secreted</keyword>
<dbReference type="AlphaFoldDB" id="A0A559J342"/>
<dbReference type="PROSITE" id="PS00138">
    <property type="entry name" value="SUBTILASE_SER"/>
    <property type="match status" value="1"/>
</dbReference>
<dbReference type="InterPro" id="IPR000209">
    <property type="entry name" value="Peptidase_S8/S53_dom"/>
</dbReference>
<proteinExistence type="inferred from homology"/>
<evidence type="ECO:0000256" key="6">
    <source>
        <dbReference type="ARBA" id="ARBA00022825"/>
    </source>
</evidence>
<comment type="subcellular location">
    <subcellularLocation>
        <location evidence="1">Secreted</location>
    </subcellularLocation>
</comment>
<evidence type="ECO:0000256" key="3">
    <source>
        <dbReference type="ARBA" id="ARBA00022525"/>
    </source>
</evidence>
<feature type="active site" description="Charge relay system" evidence="7">
    <location>
        <position position="409"/>
    </location>
</feature>
<comment type="caution">
    <text evidence="11">The sequence shown here is derived from an EMBL/GenBank/DDBJ whole genome shotgun (WGS) entry which is preliminary data.</text>
</comment>
<comment type="similarity">
    <text evidence="2 7 8">Belongs to the peptidase S8 family.</text>
</comment>
<dbReference type="InterPro" id="IPR051048">
    <property type="entry name" value="Peptidase_S8/S53_subtilisin"/>
</dbReference>
<dbReference type="PANTHER" id="PTHR43399">
    <property type="entry name" value="SUBTILISIN-RELATED"/>
    <property type="match status" value="1"/>
</dbReference>
<dbReference type="OrthoDB" id="9798386at2"/>
<evidence type="ECO:0000259" key="10">
    <source>
        <dbReference type="Pfam" id="PF00082"/>
    </source>
</evidence>
<keyword evidence="9" id="KW-0812">Transmembrane</keyword>
<evidence type="ECO:0000256" key="7">
    <source>
        <dbReference type="PROSITE-ProRule" id="PRU01240"/>
    </source>
</evidence>
<dbReference type="InterPro" id="IPR023827">
    <property type="entry name" value="Peptidase_S8_Asp-AS"/>
</dbReference>
<feature type="domain" description="Peptidase S8/S53" evidence="10">
    <location>
        <begin position="369"/>
        <end position="611"/>
    </location>
</feature>
<dbReference type="PROSITE" id="PS51892">
    <property type="entry name" value="SUBTILASE"/>
    <property type="match status" value="1"/>
</dbReference>
<feature type="transmembrane region" description="Helical" evidence="9">
    <location>
        <begin position="7"/>
        <end position="26"/>
    </location>
</feature>
<feature type="active site" description="Charge relay system" evidence="7">
    <location>
        <position position="376"/>
    </location>
</feature>
<dbReference type="CDD" id="cd07484">
    <property type="entry name" value="Peptidases_S8_Thermitase_like"/>
    <property type="match status" value="1"/>
</dbReference>
<evidence type="ECO:0000256" key="1">
    <source>
        <dbReference type="ARBA" id="ARBA00004613"/>
    </source>
</evidence>
<sequence length="649" mass="72131">MRRGTAIGLSLLGATIVVVPLLWNGMSSNQQPARYQSASQEKHYKLNTVHQDMKVTERLLSTDTKQDMNRALSQWPSKDKNHIKKKMDSFREKNPHFVYTSWVNQTAGAHVRSGSIPEASQHDAQSTKEQLASYVRKAETSVTNKQSYRSPEVVLNGKQYVVQGYPSSTTNGGIVTVVSQHVVYQVNNHQQRNLRVVPYPPEHKYRVKSIDTNTKKDVTVADGEDNQGTSHYYTDEIVVRFKQQPTEQQLKRMRDDIRATAVKKVGNAYVFQSKWMETERLQQYFASYNPLYVEPHYLYMTNDLKRSDGTPTSLHATPLRDRLGRDNRVPRANNTAEADPNDVLYRPYQWNLPLIKTNNGWSLTKGREDVIVAVVDTGVDLKHSDLKDKLLPGYNAINRDAKPQDDVGHGSHVAGIIGASVNNEEGIAGMTWYNKILPVKVLDSSGSGTSYSVAEGIIWATDNGAKVINLSLGNYVDGALLHDAVRYAHERDVVLIAATGNDNTSQPGYPAAYPEVFAVSATDSNTAKASYSNYGNYVDVVAPGTSIASAYTNNQYAALSGTSMASPHVSALAALIRSVNPSLKNTEVYDIMRQTVNDLGTKGKDSYYGYGQIDVERALHLATQSTQSLSLYPQNVQRELKRTAAEFDR</sequence>
<dbReference type="GO" id="GO:0005576">
    <property type="term" value="C:extracellular region"/>
    <property type="evidence" value="ECO:0007669"/>
    <property type="project" value="UniProtKB-SubCell"/>
</dbReference>
<evidence type="ECO:0000256" key="9">
    <source>
        <dbReference type="SAM" id="Phobius"/>
    </source>
</evidence>
<dbReference type="PROSITE" id="PS00136">
    <property type="entry name" value="SUBTILASE_ASP"/>
    <property type="match status" value="1"/>
</dbReference>
<keyword evidence="6 7" id="KW-0720">Serine protease</keyword>
<dbReference type="InterPro" id="IPR015500">
    <property type="entry name" value="Peptidase_S8_subtilisin-rel"/>
</dbReference>
<dbReference type="InterPro" id="IPR023828">
    <property type="entry name" value="Peptidase_S8_Ser-AS"/>
</dbReference>
<reference evidence="11 12" key="1">
    <citation type="submission" date="2019-07" db="EMBL/GenBank/DDBJ databases">
        <authorList>
            <person name="Kim J."/>
        </authorList>
    </citation>
    <scope>NUCLEOTIDE SEQUENCE [LARGE SCALE GENOMIC DNA]</scope>
    <source>
        <strain evidence="11 12">N4</strain>
    </source>
</reference>
<keyword evidence="9" id="KW-0472">Membrane</keyword>
<dbReference type="PANTHER" id="PTHR43399:SF4">
    <property type="entry name" value="CELL WALL-ASSOCIATED PROTEASE"/>
    <property type="match status" value="1"/>
</dbReference>
<name>A0A559J342_9BACL</name>
<keyword evidence="12" id="KW-1185">Reference proteome</keyword>
<dbReference type="InterPro" id="IPR022398">
    <property type="entry name" value="Peptidase_S8_His-AS"/>
</dbReference>
<evidence type="ECO:0000313" key="12">
    <source>
        <dbReference type="Proteomes" id="UP000318102"/>
    </source>
</evidence>
<evidence type="ECO:0000256" key="8">
    <source>
        <dbReference type="RuleBase" id="RU003355"/>
    </source>
</evidence>
<organism evidence="11 12">
    <name type="scientific">Paenibacillus agilis</name>
    <dbReference type="NCBI Taxonomy" id="3020863"/>
    <lineage>
        <taxon>Bacteria</taxon>
        <taxon>Bacillati</taxon>
        <taxon>Bacillota</taxon>
        <taxon>Bacilli</taxon>
        <taxon>Bacillales</taxon>
        <taxon>Paenibacillaceae</taxon>
        <taxon>Paenibacillus</taxon>
    </lineage>
</organism>